<dbReference type="InterPro" id="IPR018124">
    <property type="entry name" value="Calret/calnex_CS"/>
</dbReference>
<dbReference type="InterPro" id="IPR009033">
    <property type="entry name" value="Calreticulin/calnexin_P_dom_sf"/>
</dbReference>
<dbReference type="InterPro" id="IPR001580">
    <property type="entry name" value="Calret/calnex"/>
</dbReference>
<feature type="chain" id="PRO_5041482602" description="Calnexin" evidence="13">
    <location>
        <begin position="20"/>
        <end position="582"/>
    </location>
</feature>
<feature type="compositionally biased region" description="Acidic residues" evidence="14">
    <location>
        <begin position="502"/>
        <end position="512"/>
    </location>
</feature>
<dbReference type="GO" id="GO:0031410">
    <property type="term" value="C:cytoplasmic vesicle"/>
    <property type="evidence" value="ECO:0007669"/>
    <property type="project" value="UniProtKB-SubCell"/>
</dbReference>
<feature type="compositionally biased region" description="Polar residues" evidence="14">
    <location>
        <begin position="517"/>
        <end position="527"/>
    </location>
</feature>
<comment type="similarity">
    <text evidence="4 13">Belongs to the calreticulin family.</text>
</comment>
<evidence type="ECO:0000256" key="8">
    <source>
        <dbReference type="ARBA" id="ARBA00023136"/>
    </source>
</evidence>
<feature type="region of interest" description="Disordered" evidence="14">
    <location>
        <begin position="242"/>
        <end position="261"/>
    </location>
</feature>
<dbReference type="InterPro" id="IPR013320">
    <property type="entry name" value="ConA-like_dom_sf"/>
</dbReference>
<dbReference type="GO" id="GO:0006457">
    <property type="term" value="P:protein folding"/>
    <property type="evidence" value="ECO:0007669"/>
    <property type="project" value="InterPro"/>
</dbReference>
<dbReference type="PRINTS" id="PR00626">
    <property type="entry name" value="CALRETICULIN"/>
</dbReference>
<keyword evidence="7 13" id="KW-1133">Transmembrane helix</keyword>
<keyword evidence="5 13" id="KW-0812">Transmembrane</keyword>
<dbReference type="PROSITE" id="PS00804">
    <property type="entry name" value="CALRETICULIN_2"/>
    <property type="match status" value="1"/>
</dbReference>
<keyword evidence="10" id="KW-0968">Cytoplasmic vesicle</keyword>
<dbReference type="GO" id="GO:0051082">
    <property type="term" value="F:unfolded protein binding"/>
    <property type="evidence" value="ECO:0007669"/>
    <property type="project" value="InterPro"/>
</dbReference>
<dbReference type="GO" id="GO:0048471">
    <property type="term" value="C:perinuclear region of cytoplasm"/>
    <property type="evidence" value="ECO:0007669"/>
    <property type="project" value="UniProtKB-SubCell"/>
</dbReference>
<dbReference type="FunFam" id="2.10.250.10:FF:000001">
    <property type="entry name" value="Calnexin homolog"/>
    <property type="match status" value="1"/>
</dbReference>
<keyword evidence="9 13" id="KW-0143">Chaperone</keyword>
<evidence type="ECO:0000256" key="3">
    <source>
        <dbReference type="ARBA" id="ARBA00004556"/>
    </source>
</evidence>
<evidence type="ECO:0000256" key="2">
    <source>
        <dbReference type="ARBA" id="ARBA00004541"/>
    </source>
</evidence>
<sequence length="582" mass="64955">MRGPLRVCLILLLVGSIKTEEDDFVPIPFVAPQLSGRPHFMSYFDKDEKIGDVWVKSTAKKDSGDEEVARYDGDWSIGPQSDPAIDGDFGLIVKNKAKHHAIAAKLENPFIFAEDGKPLIVQYEVQFEEGQDCGGGYIKLLSKGAEKSLQGFQDKSPYSIMFGPDKCGPTGKVHLIFKYKNPKNGSIDEYHATQPQNIQNSLWDDHKPHLYKLVLKPSGDFEVSVDQKSLYYGNMLKDLTPPLTPPDIIADPEDTKPTDWDDRAEIEDETAAKPDDWDESQPKEVVDTNAQKPADWLDDENPLIPDPEAVQPSDWDHEMDGDWEAPMIDNPQCVGRTGCGEWKPPTIKNPLYKGKWRKPKVANPAYKGVWTARQIPNPHHFEPIPFAGLEPVTAIGIELWTMSSNIIFDNFLVVDDLKLSDEFTEQTYAVRRTEADRLLYHRGEGGVVSSIMAATKERPWLWVVFALSIILPAIAIAACCFGKKSTPVPQSDAINKKTDAVVPDDEVTEQLDDGQRTDSPSKGTVSNMEDMEDSGTDGDEEEDVPHAESDMDVGYEADDMRKDEVKKTVKTPKGKAKPRKDA</sequence>
<organism evidence="15 16">
    <name type="scientific">Mesorhabditis spiculigera</name>
    <dbReference type="NCBI Taxonomy" id="96644"/>
    <lineage>
        <taxon>Eukaryota</taxon>
        <taxon>Metazoa</taxon>
        <taxon>Ecdysozoa</taxon>
        <taxon>Nematoda</taxon>
        <taxon>Chromadorea</taxon>
        <taxon>Rhabditida</taxon>
        <taxon>Rhabditina</taxon>
        <taxon>Rhabditomorpha</taxon>
        <taxon>Rhabditoidea</taxon>
        <taxon>Rhabditidae</taxon>
        <taxon>Mesorhabditinae</taxon>
        <taxon>Mesorhabditis</taxon>
    </lineage>
</organism>
<name>A0AA36D2C2_9BILA</name>
<keyword evidence="13" id="KW-0732">Signal</keyword>
<feature type="disulfide bond" evidence="12">
    <location>
        <begin position="133"/>
        <end position="167"/>
    </location>
</feature>
<feature type="compositionally biased region" description="Basic and acidic residues" evidence="14">
    <location>
        <begin position="558"/>
        <end position="567"/>
    </location>
</feature>
<evidence type="ECO:0000256" key="7">
    <source>
        <dbReference type="ARBA" id="ARBA00022989"/>
    </source>
</evidence>
<evidence type="ECO:0000256" key="12">
    <source>
        <dbReference type="PIRSR" id="PIRSR601580-3"/>
    </source>
</evidence>
<feature type="region of interest" description="Disordered" evidence="14">
    <location>
        <begin position="486"/>
        <end position="582"/>
    </location>
</feature>
<keyword evidence="16" id="KW-1185">Reference proteome</keyword>
<evidence type="ECO:0000256" key="6">
    <source>
        <dbReference type="ARBA" id="ARBA00022824"/>
    </source>
</evidence>
<evidence type="ECO:0000256" key="14">
    <source>
        <dbReference type="SAM" id="MobiDB-lite"/>
    </source>
</evidence>
<feature type="compositionally biased region" description="Acidic residues" evidence="14">
    <location>
        <begin position="529"/>
        <end position="543"/>
    </location>
</feature>
<comment type="caution">
    <text evidence="15">The sequence shown here is derived from an EMBL/GenBank/DDBJ whole genome shotgun (WGS) entry which is preliminary data.</text>
</comment>
<keyword evidence="6 13" id="KW-0256">Endoplasmic reticulum</keyword>
<dbReference type="GO" id="GO:0036503">
    <property type="term" value="P:ERAD pathway"/>
    <property type="evidence" value="ECO:0007669"/>
    <property type="project" value="TreeGrafter"/>
</dbReference>
<dbReference type="PROSITE" id="PS00805">
    <property type="entry name" value="CALRETICULIN_REPEAT"/>
    <property type="match status" value="1"/>
</dbReference>
<dbReference type="Gene3D" id="2.10.250.10">
    <property type="entry name" value="Calreticulin/calnexin, P domain"/>
    <property type="match status" value="1"/>
</dbReference>
<dbReference type="GO" id="GO:0005789">
    <property type="term" value="C:endoplasmic reticulum membrane"/>
    <property type="evidence" value="ECO:0007669"/>
    <property type="project" value="UniProtKB-SubCell"/>
</dbReference>
<evidence type="ECO:0000256" key="1">
    <source>
        <dbReference type="ARBA" id="ARBA00004115"/>
    </source>
</evidence>
<dbReference type="SUPFAM" id="SSF49899">
    <property type="entry name" value="Concanavalin A-like lectins/glucanases"/>
    <property type="match status" value="1"/>
</dbReference>
<dbReference type="PANTHER" id="PTHR11073">
    <property type="entry name" value="CALRETICULIN AND CALNEXIN"/>
    <property type="match status" value="1"/>
</dbReference>
<keyword evidence="12" id="KW-1015">Disulfide bond</keyword>
<evidence type="ECO:0000313" key="16">
    <source>
        <dbReference type="Proteomes" id="UP001177023"/>
    </source>
</evidence>
<evidence type="ECO:0008006" key="17">
    <source>
        <dbReference type="Google" id="ProtNLM"/>
    </source>
</evidence>
<feature type="compositionally biased region" description="Basic residues" evidence="14">
    <location>
        <begin position="568"/>
        <end position="582"/>
    </location>
</feature>
<comment type="subcellular location">
    <subcellularLocation>
        <location evidence="3">Cytoplasm</location>
        <location evidence="3">Perinuclear region</location>
    </subcellularLocation>
    <subcellularLocation>
        <location evidence="2">Cytoplasmic vesicle</location>
    </subcellularLocation>
    <subcellularLocation>
        <location evidence="1">Endoplasmic reticulum membrane</location>
        <topology evidence="1">Single-pass type I membrane protein</topology>
    </subcellularLocation>
</comment>
<evidence type="ECO:0000256" key="11">
    <source>
        <dbReference type="ARBA" id="ARBA00053392"/>
    </source>
</evidence>
<dbReference type="AlphaFoldDB" id="A0AA36D2C2"/>
<gene>
    <name evidence="15" type="ORF">MSPICULIGERA_LOCUS16776</name>
</gene>
<feature type="non-terminal residue" evidence="15">
    <location>
        <position position="1"/>
    </location>
</feature>
<evidence type="ECO:0000256" key="10">
    <source>
        <dbReference type="ARBA" id="ARBA00023329"/>
    </source>
</evidence>
<feature type="signal peptide" evidence="13">
    <location>
        <begin position="1"/>
        <end position="19"/>
    </location>
</feature>
<keyword evidence="8 13" id="KW-0472">Membrane</keyword>
<evidence type="ECO:0000256" key="4">
    <source>
        <dbReference type="ARBA" id="ARBA00010983"/>
    </source>
</evidence>
<dbReference type="Gene3D" id="2.60.120.200">
    <property type="match status" value="1"/>
</dbReference>
<evidence type="ECO:0000256" key="13">
    <source>
        <dbReference type="RuleBase" id="RU362126"/>
    </source>
</evidence>
<dbReference type="EMBL" id="CATQJA010002654">
    <property type="protein sequence ID" value="CAJ0578528.1"/>
    <property type="molecule type" value="Genomic_DNA"/>
</dbReference>
<protein>
    <recommendedName>
        <fullName evidence="17">Calnexin</fullName>
    </recommendedName>
</protein>
<dbReference type="GO" id="GO:0005509">
    <property type="term" value="F:calcium ion binding"/>
    <property type="evidence" value="ECO:0007669"/>
    <property type="project" value="InterPro"/>
</dbReference>
<comment type="function">
    <text evidence="11">Calcium-binding protein that interacts with newly synthesized monoglucosylated glycoproteins in the endoplasmic reticulum. It may act in assisting protein assembly and/or in the retention within the ER of unassembled protein subunits. It seems to play a major role in the quality control apparatus of the ER by the retention of incorrectly folded proteins. Required for embryogenesis and larval development under heat and ER stress conditions. May be important for germ cell development. Involved in neuronal necrotic cell death.</text>
</comment>
<dbReference type="Pfam" id="PF00262">
    <property type="entry name" value="Calreticulin"/>
    <property type="match status" value="1"/>
</dbReference>
<proteinExistence type="inferred from homology"/>
<accession>A0AA36D2C2</accession>
<evidence type="ECO:0000256" key="9">
    <source>
        <dbReference type="ARBA" id="ARBA00023186"/>
    </source>
</evidence>
<feature type="transmembrane region" description="Helical" evidence="13">
    <location>
        <begin position="460"/>
        <end position="481"/>
    </location>
</feature>
<dbReference type="SUPFAM" id="SSF63887">
    <property type="entry name" value="P-domain of calnexin/calreticulin"/>
    <property type="match status" value="1"/>
</dbReference>
<reference evidence="15" key="1">
    <citation type="submission" date="2023-06" db="EMBL/GenBank/DDBJ databases">
        <authorList>
            <person name="Delattre M."/>
        </authorList>
    </citation>
    <scope>NUCLEOTIDE SEQUENCE</scope>
    <source>
        <strain evidence="15">AF72</strain>
    </source>
</reference>
<evidence type="ECO:0000256" key="5">
    <source>
        <dbReference type="ARBA" id="ARBA00022692"/>
    </source>
</evidence>
<dbReference type="FunFam" id="2.60.120.200:FF:000011">
    <property type="entry name" value="Probable calnexin"/>
    <property type="match status" value="1"/>
</dbReference>
<evidence type="ECO:0000313" key="15">
    <source>
        <dbReference type="EMBL" id="CAJ0578528.1"/>
    </source>
</evidence>
<dbReference type="Proteomes" id="UP001177023">
    <property type="component" value="Unassembled WGS sequence"/>
</dbReference>
<dbReference type="PANTHER" id="PTHR11073:SF1">
    <property type="entry name" value="CALNEXIN 14D-RELATED"/>
    <property type="match status" value="1"/>
</dbReference>